<feature type="region of interest" description="Disordered" evidence="1">
    <location>
        <begin position="1"/>
        <end position="24"/>
    </location>
</feature>
<accession>A0AB39TDK2</accession>
<name>A0AB39TDK2_9ACTN</name>
<sequence length="102" mass="10354">MTLGGPVLAGRGTGGPSKEGPDSYTRAIGVRTAFGRAIRRPPVTAQPPAAFGLVAPVAYHHLEHGARIRAAPGAPPPGSSRRLRCPPAHPPCAQHDGSGDPA</sequence>
<dbReference type="EMBL" id="CP163445">
    <property type="protein sequence ID" value="XDQ77866.1"/>
    <property type="molecule type" value="Genomic_DNA"/>
</dbReference>
<proteinExistence type="predicted"/>
<gene>
    <name evidence="3" type="ORF">AB2U05_04950</name>
</gene>
<evidence type="ECO:0000313" key="3">
    <source>
        <dbReference type="EMBL" id="XDQ77866.1"/>
    </source>
</evidence>
<evidence type="ECO:0000259" key="2">
    <source>
        <dbReference type="Pfam" id="PF19365"/>
    </source>
</evidence>
<reference evidence="3" key="1">
    <citation type="submission" date="2024-07" db="EMBL/GenBank/DDBJ databases">
        <authorList>
            <person name="Yu S.T."/>
        </authorList>
    </citation>
    <scope>NUCLEOTIDE SEQUENCE</scope>
    <source>
        <strain evidence="3">Y1</strain>
    </source>
</reference>
<organism evidence="3">
    <name type="scientific">Streptomyces sp. Y1</name>
    <dbReference type="NCBI Taxonomy" id="3238634"/>
    <lineage>
        <taxon>Bacteria</taxon>
        <taxon>Bacillati</taxon>
        <taxon>Actinomycetota</taxon>
        <taxon>Actinomycetes</taxon>
        <taxon>Kitasatosporales</taxon>
        <taxon>Streptomycetaceae</taxon>
        <taxon>Streptomyces</taxon>
    </lineage>
</organism>
<dbReference type="Pfam" id="PF19365">
    <property type="entry name" value="DUF5941"/>
    <property type="match status" value="1"/>
</dbReference>
<dbReference type="RefSeq" id="WP_341846026.1">
    <property type="nucleotide sequence ID" value="NZ_CP163445.1"/>
</dbReference>
<protein>
    <submittedName>
        <fullName evidence="3">DUF5941 domain-containing protein</fullName>
    </submittedName>
</protein>
<feature type="region of interest" description="Disordered" evidence="1">
    <location>
        <begin position="68"/>
        <end position="102"/>
    </location>
</feature>
<feature type="domain" description="DUF5941" evidence="2">
    <location>
        <begin position="46"/>
        <end position="76"/>
    </location>
</feature>
<dbReference type="InterPro" id="IPR045985">
    <property type="entry name" value="DUF5941"/>
</dbReference>
<dbReference type="AlphaFoldDB" id="A0AB39TDK2"/>
<evidence type="ECO:0000256" key="1">
    <source>
        <dbReference type="SAM" id="MobiDB-lite"/>
    </source>
</evidence>